<evidence type="ECO:0000313" key="3">
    <source>
        <dbReference type="Proteomes" id="UP000277742"/>
    </source>
</evidence>
<dbReference type="Proteomes" id="UP000277742">
    <property type="component" value="Unassembled WGS sequence"/>
</dbReference>
<dbReference type="EMBL" id="RJNR01000006">
    <property type="protein sequence ID" value="RSI81959.1"/>
    <property type="molecule type" value="Genomic_DNA"/>
</dbReference>
<feature type="compositionally biased region" description="Basic and acidic residues" evidence="1">
    <location>
        <begin position="46"/>
        <end position="55"/>
    </location>
</feature>
<organism evidence="2 3">
    <name type="scientific">Streptococcus mitis</name>
    <dbReference type="NCBI Taxonomy" id="28037"/>
    <lineage>
        <taxon>Bacteria</taxon>
        <taxon>Bacillati</taxon>
        <taxon>Bacillota</taxon>
        <taxon>Bacilli</taxon>
        <taxon>Lactobacillales</taxon>
        <taxon>Streptococcaceae</taxon>
        <taxon>Streptococcus</taxon>
        <taxon>Streptococcus mitis group</taxon>
    </lineage>
</organism>
<sequence length="127" mass="13798">MVSRELLENLVKGKSLTQSGGKAKLETSCIYLGAESRTHFPNLKDSFGKTIKDPKSGNAMKSDESDGDTYTFSEIGTSKMVKVVYASGLMLEVGTLYNVVGLGYDMRNSNMLLIDEDSSIEAIAEEV</sequence>
<evidence type="ECO:0000313" key="2">
    <source>
        <dbReference type="EMBL" id="RSI81959.1"/>
    </source>
</evidence>
<dbReference type="AlphaFoldDB" id="A0A428CRH4"/>
<evidence type="ECO:0000256" key="1">
    <source>
        <dbReference type="SAM" id="MobiDB-lite"/>
    </source>
</evidence>
<reference evidence="2 3" key="1">
    <citation type="submission" date="2018-11" db="EMBL/GenBank/DDBJ databases">
        <title>Species Designations Belie Phenotypic and Genotypic Heterogeneity in Oral Streptococci.</title>
        <authorList>
            <person name="Velsko I."/>
        </authorList>
    </citation>
    <scope>NUCLEOTIDE SEQUENCE [LARGE SCALE GENOMIC DNA]</scope>
    <source>
        <strain evidence="2 3">BCA12</strain>
    </source>
</reference>
<gene>
    <name evidence="2" type="ORF">D8855_05490</name>
</gene>
<comment type="caution">
    <text evidence="2">The sequence shown here is derived from an EMBL/GenBank/DDBJ whole genome shotgun (WGS) entry which is preliminary data.</text>
</comment>
<protein>
    <submittedName>
        <fullName evidence="2">Uncharacterized protein</fullName>
    </submittedName>
</protein>
<proteinExistence type="predicted"/>
<accession>A0A428CRH4</accession>
<feature type="region of interest" description="Disordered" evidence="1">
    <location>
        <begin position="45"/>
        <end position="67"/>
    </location>
</feature>
<name>A0A428CRH4_STRMT</name>